<dbReference type="KEGG" id="vg:80019143"/>
<feature type="region of interest" description="Disordered" evidence="1">
    <location>
        <begin position="133"/>
        <end position="206"/>
    </location>
</feature>
<evidence type="ECO:0000313" key="2">
    <source>
        <dbReference type="EMBL" id="QFG13273.1"/>
    </source>
</evidence>
<organism evidence="2 3">
    <name type="scientific">Streptomyces phage Gilgamesh</name>
    <dbReference type="NCBI Taxonomy" id="2599890"/>
    <lineage>
        <taxon>Viruses</taxon>
        <taxon>Duplodnaviria</taxon>
        <taxon>Heunggongvirae</taxon>
        <taxon>Uroviricota</taxon>
        <taxon>Caudoviricetes</taxon>
        <taxon>Gilgameshvirus</taxon>
        <taxon>Gilgameshvirus gilgamesh</taxon>
    </lineage>
</organism>
<protein>
    <submittedName>
        <fullName evidence="2">Helix-turn-helix DNA binding domain protein</fullName>
    </submittedName>
</protein>
<dbReference type="GeneID" id="80019143"/>
<accession>A0A5J6TR45</accession>
<feature type="compositionally biased region" description="Basic and acidic residues" evidence="1">
    <location>
        <begin position="193"/>
        <end position="206"/>
    </location>
</feature>
<sequence length="340" mass="37310">MSRLSNPAGVRINQPHFVHVVSATVRNTRLSYRALGLLVYLLDQKEGWQVRAEQLSKGEGREGREAIRTALRELQVAGHYRLERRRLRNGKCVMGTALSGTPLEQWVRDHEIFSTQKDPAVPVIEQEDGTFLVQYPDGSLGSDGFEPDPYADEEPPADEEPEEPAAAEEPAAEQPPAAPPKKRRPRRTAAQKAADDAEKAAAAEKKAEEKAALDAAADEVAKWWWEDAERHLGKFAGKTNGYLAMRGMVKKALQVGYTKRQCADALRHARQHLPSAQQWQTALGVVTNHIAPKRPTGRVPYSDAATWGTPGEDAPTVPGTPEPTPSSDADAVVFGVIERP</sequence>
<proteinExistence type="predicted"/>
<dbReference type="RefSeq" id="YP_010754549.1">
    <property type="nucleotide sequence ID" value="NC_073461.1"/>
</dbReference>
<dbReference type="Proteomes" id="UP000326486">
    <property type="component" value="Segment"/>
</dbReference>
<gene>
    <name evidence="2" type="primary">81</name>
    <name evidence="2" type="ORF">SEA_GILGAMESH_81</name>
</gene>
<keyword evidence="3" id="KW-1185">Reference proteome</keyword>
<evidence type="ECO:0000256" key="1">
    <source>
        <dbReference type="SAM" id="MobiDB-lite"/>
    </source>
</evidence>
<reference evidence="2 3" key="1">
    <citation type="submission" date="2019-07" db="EMBL/GenBank/DDBJ databases">
        <authorList>
            <person name="Almisry A."/>
            <person name="Mousa M."/>
            <person name="Gordon L.L."/>
            <person name="Lee M."/>
            <person name="Mandava P."/>
            <person name="Moxley J.T."/>
            <person name="Shaffer C.D."/>
            <person name="Weston-Hafer K.A."/>
            <person name="Garlena R.A."/>
            <person name="Russell D.A."/>
            <person name="Pope W.H."/>
            <person name="Jacobs-Sera D."/>
            <person name="Hatfull G.F."/>
        </authorList>
    </citation>
    <scope>NUCLEOTIDE SEQUENCE [LARGE SCALE GENOMIC DNA]</scope>
</reference>
<feature type="compositionally biased region" description="Acidic residues" evidence="1">
    <location>
        <begin position="145"/>
        <end position="166"/>
    </location>
</feature>
<evidence type="ECO:0000313" key="3">
    <source>
        <dbReference type="Proteomes" id="UP000326486"/>
    </source>
</evidence>
<dbReference type="EMBL" id="MN234216">
    <property type="protein sequence ID" value="QFG13273.1"/>
    <property type="molecule type" value="Genomic_DNA"/>
</dbReference>
<feature type="compositionally biased region" description="Basic residues" evidence="1">
    <location>
        <begin position="180"/>
        <end position="189"/>
    </location>
</feature>
<name>A0A5J6TR45_9CAUD</name>
<feature type="region of interest" description="Disordered" evidence="1">
    <location>
        <begin position="294"/>
        <end position="331"/>
    </location>
</feature>